<evidence type="ECO:0000256" key="1">
    <source>
        <dbReference type="ARBA" id="ARBA00023125"/>
    </source>
</evidence>
<dbReference type="RefSeq" id="WP_226730520.1">
    <property type="nucleotide sequence ID" value="NZ_JAJAUY010000191.1"/>
</dbReference>
<dbReference type="InterPro" id="IPR001647">
    <property type="entry name" value="HTH_TetR"/>
</dbReference>
<reference evidence="4 5" key="1">
    <citation type="submission" date="2021-10" db="EMBL/GenBank/DDBJ databases">
        <title>Streptomyces sp. strain SMC 277, a novel streptomycete isolated from soil.</title>
        <authorList>
            <person name="Chanama M."/>
        </authorList>
    </citation>
    <scope>NUCLEOTIDE SEQUENCE [LARGE SCALE GENOMIC DNA]</scope>
    <source>
        <strain evidence="4 5">SMC 277</strain>
    </source>
</reference>
<comment type="caution">
    <text evidence="4">The sequence shown here is derived from an EMBL/GenBank/DDBJ whole genome shotgun (WGS) entry which is preliminary data.</text>
</comment>
<proteinExistence type="predicted"/>
<dbReference type="PANTHER" id="PTHR30055:SF146">
    <property type="entry name" value="HTH-TYPE TRANSCRIPTIONAL DUAL REGULATOR CECR"/>
    <property type="match status" value="1"/>
</dbReference>
<evidence type="ECO:0000256" key="2">
    <source>
        <dbReference type="PROSITE-ProRule" id="PRU00335"/>
    </source>
</evidence>
<name>A0ABS8BF52_9ACTN</name>
<dbReference type="Gene3D" id="1.10.357.10">
    <property type="entry name" value="Tetracycline Repressor, domain 2"/>
    <property type="match status" value="1"/>
</dbReference>
<gene>
    <name evidence="4" type="ORF">LG632_28275</name>
</gene>
<protein>
    <submittedName>
        <fullName evidence="4">TetR/AcrR family transcriptional regulator</fullName>
    </submittedName>
</protein>
<organism evidence="4 5">
    <name type="scientific">Streptomyces antimicrobicus</name>
    <dbReference type="NCBI Taxonomy" id="2883108"/>
    <lineage>
        <taxon>Bacteria</taxon>
        <taxon>Bacillati</taxon>
        <taxon>Actinomycetota</taxon>
        <taxon>Actinomycetes</taxon>
        <taxon>Kitasatosporales</taxon>
        <taxon>Streptomycetaceae</taxon>
        <taxon>Streptomyces</taxon>
    </lineage>
</organism>
<feature type="DNA-binding region" description="H-T-H motif" evidence="2">
    <location>
        <begin position="25"/>
        <end position="44"/>
    </location>
</feature>
<dbReference type="Proteomes" id="UP001199054">
    <property type="component" value="Unassembled WGS sequence"/>
</dbReference>
<dbReference type="InterPro" id="IPR050109">
    <property type="entry name" value="HTH-type_TetR-like_transc_reg"/>
</dbReference>
<dbReference type="InterPro" id="IPR009057">
    <property type="entry name" value="Homeodomain-like_sf"/>
</dbReference>
<dbReference type="SUPFAM" id="SSF46689">
    <property type="entry name" value="Homeodomain-like"/>
    <property type="match status" value="1"/>
</dbReference>
<keyword evidence="1 2" id="KW-0238">DNA-binding</keyword>
<evidence type="ECO:0000313" key="5">
    <source>
        <dbReference type="Proteomes" id="UP001199054"/>
    </source>
</evidence>
<dbReference type="EMBL" id="JAJAUY010000191">
    <property type="protein sequence ID" value="MCB5183240.1"/>
    <property type="molecule type" value="Genomic_DNA"/>
</dbReference>
<keyword evidence="5" id="KW-1185">Reference proteome</keyword>
<dbReference type="Pfam" id="PF00440">
    <property type="entry name" value="TetR_N"/>
    <property type="match status" value="1"/>
</dbReference>
<accession>A0ABS8BF52</accession>
<dbReference type="PROSITE" id="PS50977">
    <property type="entry name" value="HTH_TETR_2"/>
    <property type="match status" value="1"/>
</dbReference>
<feature type="domain" description="HTH tetR-type" evidence="3">
    <location>
        <begin position="2"/>
        <end position="62"/>
    </location>
</feature>
<dbReference type="PANTHER" id="PTHR30055">
    <property type="entry name" value="HTH-TYPE TRANSCRIPTIONAL REGULATOR RUTR"/>
    <property type="match status" value="1"/>
</dbReference>
<evidence type="ECO:0000313" key="4">
    <source>
        <dbReference type="EMBL" id="MCB5183240.1"/>
    </source>
</evidence>
<evidence type="ECO:0000259" key="3">
    <source>
        <dbReference type="PROSITE" id="PS50977"/>
    </source>
</evidence>
<sequence>MPAARESLLEAAGAALAARPWRAVRMVDVAAAAGVSRQTLYNEFGGKHGLGRALVRRETDRFLAGVDRALDLPAPPAERLAALADWTVTAARTHPVVRALLTGCWSDALPAPEAGFPAPRLPGAVPAEPGALTRAVRDRAAAALGPLHASPGHCELVVRLALSYVVAPAEEPAEPVLDHLLGAFSAPSPTAAGRSPRR</sequence>